<evidence type="ECO:0008006" key="3">
    <source>
        <dbReference type="Google" id="ProtNLM"/>
    </source>
</evidence>
<evidence type="ECO:0000313" key="1">
    <source>
        <dbReference type="EMBL" id="AZB17570.1"/>
    </source>
</evidence>
<accession>A0AAD0YUK1</accession>
<dbReference type="Proteomes" id="UP000269015">
    <property type="component" value="Chromosome"/>
</dbReference>
<protein>
    <recommendedName>
        <fullName evidence="3">LysM domain-containing protein</fullName>
    </recommendedName>
</protein>
<gene>
    <name evidence="1" type="ORF">EG352_07225</name>
</gene>
<organism evidence="1 2">
    <name type="scientific">Chryseobacterium indologenes</name>
    <name type="common">Flavobacterium indologenes</name>
    <dbReference type="NCBI Taxonomy" id="253"/>
    <lineage>
        <taxon>Bacteria</taxon>
        <taxon>Pseudomonadati</taxon>
        <taxon>Bacteroidota</taxon>
        <taxon>Flavobacteriia</taxon>
        <taxon>Flavobacteriales</taxon>
        <taxon>Weeksellaceae</taxon>
        <taxon>Chryseobacterium group</taxon>
        <taxon>Chryseobacterium</taxon>
    </lineage>
</organism>
<reference evidence="1 2" key="1">
    <citation type="submission" date="2018-11" db="EMBL/GenBank/DDBJ databases">
        <title>Proposal to divide the Flavobacteriaceae and reorganize its genera based on Amino Acid Identity values calculated from whole genome sequences.</title>
        <authorList>
            <person name="Nicholson A.C."/>
            <person name="Gulvik C.A."/>
            <person name="Whitney A.M."/>
            <person name="Humrighouse B.W."/>
            <person name="Bell M."/>
            <person name="Holmes B."/>
            <person name="Steigerwalt A.G."/>
            <person name="Villarma A."/>
            <person name="Sheth M."/>
            <person name="Batra D."/>
            <person name="Pryor J."/>
            <person name="Bernardet J.-F."/>
            <person name="Hugo C."/>
            <person name="Kampfer P."/>
            <person name="Newman J."/>
            <person name="McQuiston J.R."/>
        </authorList>
    </citation>
    <scope>NUCLEOTIDE SEQUENCE [LARGE SCALE GENOMIC DNA]</scope>
    <source>
        <strain evidence="1 2">H5559</strain>
    </source>
</reference>
<dbReference type="AlphaFoldDB" id="A0AAD0YUK1"/>
<dbReference type="EMBL" id="CP033930">
    <property type="protein sequence ID" value="AZB17570.1"/>
    <property type="molecule type" value="Genomic_DNA"/>
</dbReference>
<dbReference type="RefSeq" id="WP_123861541.1">
    <property type="nucleotide sequence ID" value="NZ_CP033930.1"/>
</dbReference>
<proteinExistence type="predicted"/>
<sequence length="99" mass="11113">METITVLHNQSLLDIAIQYTGKVENSFKIAVYNDVSMSDSLPPGATITIPDDVEKDQDVINYFSYHGFQPATDLIDDLIEVKPLSGIGYWEIETTFEVQ</sequence>
<evidence type="ECO:0000313" key="2">
    <source>
        <dbReference type="Proteomes" id="UP000269015"/>
    </source>
</evidence>
<name>A0AAD0YUK1_CHRID</name>